<name>A0ABQ1WLT6_9BACT</name>
<comment type="caution">
    <text evidence="1">The sequence shown here is derived from an EMBL/GenBank/DDBJ whole genome shotgun (WGS) entry which is preliminary data.</text>
</comment>
<dbReference type="RefSeq" id="WP_188556454.1">
    <property type="nucleotide sequence ID" value="NZ_BMGS01000002.1"/>
</dbReference>
<evidence type="ECO:0000313" key="1">
    <source>
        <dbReference type="EMBL" id="GGG33277.1"/>
    </source>
</evidence>
<accession>A0ABQ1WLT6</accession>
<dbReference type="EMBL" id="BMGS01000002">
    <property type="protein sequence ID" value="GGG33277.1"/>
    <property type="molecule type" value="Genomic_DNA"/>
</dbReference>
<proteinExistence type="predicted"/>
<organism evidence="1 2">
    <name type="scientific">Hymenobacter glacieicola</name>
    <dbReference type="NCBI Taxonomy" id="1562124"/>
    <lineage>
        <taxon>Bacteria</taxon>
        <taxon>Pseudomonadati</taxon>
        <taxon>Bacteroidota</taxon>
        <taxon>Cytophagia</taxon>
        <taxon>Cytophagales</taxon>
        <taxon>Hymenobacteraceae</taxon>
        <taxon>Hymenobacter</taxon>
    </lineage>
</organism>
<gene>
    <name evidence="1" type="ORF">GCM10011378_07140</name>
</gene>
<keyword evidence="2" id="KW-1185">Reference proteome</keyword>
<protein>
    <submittedName>
        <fullName evidence="1">Uncharacterized protein</fullName>
    </submittedName>
</protein>
<dbReference type="Proteomes" id="UP000601361">
    <property type="component" value="Unassembled WGS sequence"/>
</dbReference>
<sequence>MKKQLIKTILKADSGNLFADFDSTAQVKDFLNQQNEAFLRGIVARCNISIDNENGHL</sequence>
<evidence type="ECO:0000313" key="2">
    <source>
        <dbReference type="Proteomes" id="UP000601361"/>
    </source>
</evidence>
<reference evidence="2" key="1">
    <citation type="journal article" date="2019" name="Int. J. Syst. Evol. Microbiol.">
        <title>The Global Catalogue of Microorganisms (GCM) 10K type strain sequencing project: providing services to taxonomists for standard genome sequencing and annotation.</title>
        <authorList>
            <consortium name="The Broad Institute Genomics Platform"/>
            <consortium name="The Broad Institute Genome Sequencing Center for Infectious Disease"/>
            <person name="Wu L."/>
            <person name="Ma J."/>
        </authorList>
    </citation>
    <scope>NUCLEOTIDE SEQUENCE [LARGE SCALE GENOMIC DNA]</scope>
    <source>
        <strain evidence="2">CGMCC 1.12990</strain>
    </source>
</reference>